<evidence type="ECO:0000256" key="6">
    <source>
        <dbReference type="RuleBase" id="RU361228"/>
    </source>
</evidence>
<sequence>MYQQNSKVSVTVTSTKSVSIQPRPFITQAFFLMWLDGNMDRTVDRYRNTLVYLQNIANDVYTFTQPDECIDFLTEVDDRKAFLILSDTIGKEILPLIHDIRNLQSIYIFGDHEAQHDDWNNSWNKIKGKYVEIVPIFEALKMSIKQINQNDISLSLINIKEEDSRQNLDQLEPSFMYTQIFKEVLFETDPTELNKEDFVQFWRNEAKHNNITLEIIDEFDRDYCLQSTIWWYTRQSFIYEMLNWSLRKLDSRIMMKMGFFIRDLHYQIVELHKQQVKNDQIDPLIVYRGQGLSTNDFEKIQKNQGGLMSFNNFLSTSKDQDTSRGFAESNSSRSDTVGVLFQISVHLMAFSTPFGSVAHLSNFKSEEEILFSMHTVFRVGEIKQEFTGSPVWTIQLTLTDNNDPQLAAITQCMREETQGSTDGIGLVN</sequence>
<evidence type="ECO:0000313" key="7">
    <source>
        <dbReference type="EMBL" id="CAF1220681.1"/>
    </source>
</evidence>
<dbReference type="Proteomes" id="UP000663834">
    <property type="component" value="Unassembled WGS sequence"/>
</dbReference>
<evidence type="ECO:0000256" key="4">
    <source>
        <dbReference type="ARBA" id="ARBA00022695"/>
    </source>
</evidence>
<comment type="catalytic activity">
    <reaction evidence="5 6">
        <text>L-arginyl-[protein] + NAD(+) = N(omega)-(ADP-D-ribosyl)-L-arginyl-[protein] + nicotinamide + H(+)</text>
        <dbReference type="Rhea" id="RHEA:19149"/>
        <dbReference type="Rhea" id="RHEA-COMP:10532"/>
        <dbReference type="Rhea" id="RHEA-COMP:15087"/>
        <dbReference type="ChEBI" id="CHEBI:15378"/>
        <dbReference type="ChEBI" id="CHEBI:17154"/>
        <dbReference type="ChEBI" id="CHEBI:29965"/>
        <dbReference type="ChEBI" id="CHEBI:57540"/>
        <dbReference type="ChEBI" id="CHEBI:142554"/>
        <dbReference type="EC" id="2.4.2.31"/>
    </reaction>
</comment>
<dbReference type="GO" id="GO:0016779">
    <property type="term" value="F:nucleotidyltransferase activity"/>
    <property type="evidence" value="ECO:0007669"/>
    <property type="project" value="UniProtKB-KW"/>
</dbReference>
<dbReference type="InterPro" id="IPR000768">
    <property type="entry name" value="ART"/>
</dbReference>
<dbReference type="Pfam" id="PF01129">
    <property type="entry name" value="ART"/>
    <property type="match status" value="1"/>
</dbReference>
<accession>A0A814XUJ4</accession>
<dbReference type="EMBL" id="CAJNRE010002466">
    <property type="protein sequence ID" value="CAF1977809.1"/>
    <property type="molecule type" value="Genomic_DNA"/>
</dbReference>
<dbReference type="Proteomes" id="UP000663824">
    <property type="component" value="Unassembled WGS sequence"/>
</dbReference>
<keyword evidence="6" id="KW-0521">NADP</keyword>
<keyword evidence="3 6" id="KW-0808">Transferase</keyword>
<dbReference type="EMBL" id="CAJOBI010002273">
    <property type="protein sequence ID" value="CAF3921397.1"/>
    <property type="molecule type" value="Genomic_DNA"/>
</dbReference>
<evidence type="ECO:0000313" key="8">
    <source>
        <dbReference type="EMBL" id="CAF1977809.1"/>
    </source>
</evidence>
<proteinExistence type="inferred from homology"/>
<dbReference type="EC" id="2.4.2.31" evidence="6"/>
<dbReference type="GO" id="GO:0106274">
    <property type="term" value="F:NAD+-protein-arginine ADP-ribosyltransferase activity"/>
    <property type="evidence" value="ECO:0007669"/>
    <property type="project" value="UniProtKB-EC"/>
</dbReference>
<evidence type="ECO:0000313" key="9">
    <source>
        <dbReference type="EMBL" id="CAF3921397.1"/>
    </source>
</evidence>
<comment type="similarity">
    <text evidence="1 6">Belongs to the Arg-specific ADP-ribosyltransferase family.</text>
</comment>
<keyword evidence="4" id="KW-0548">Nucleotidyltransferase</keyword>
<evidence type="ECO:0000256" key="1">
    <source>
        <dbReference type="ARBA" id="ARBA00009558"/>
    </source>
</evidence>
<reference evidence="7" key="1">
    <citation type="submission" date="2021-02" db="EMBL/GenBank/DDBJ databases">
        <authorList>
            <person name="Nowell W R."/>
        </authorList>
    </citation>
    <scope>NUCLEOTIDE SEQUENCE</scope>
</reference>
<name>A0A814XUJ4_9BILA</name>
<evidence type="ECO:0000256" key="5">
    <source>
        <dbReference type="ARBA" id="ARBA00047597"/>
    </source>
</evidence>
<dbReference type="AlphaFoldDB" id="A0A814XUJ4"/>
<keyword evidence="6" id="KW-0520">NAD</keyword>
<dbReference type="Gene3D" id="3.90.176.10">
    <property type="entry name" value="Toxin ADP-ribosyltransferase, Chain A, domain 1"/>
    <property type="match status" value="1"/>
</dbReference>
<evidence type="ECO:0000313" key="10">
    <source>
        <dbReference type="Proteomes" id="UP000663834"/>
    </source>
</evidence>
<dbReference type="Proteomes" id="UP000676336">
    <property type="component" value="Unassembled WGS sequence"/>
</dbReference>
<dbReference type="EMBL" id="CAJNOW010000056">
    <property type="protein sequence ID" value="CAF1220681.1"/>
    <property type="molecule type" value="Genomic_DNA"/>
</dbReference>
<dbReference type="PROSITE" id="PS51996">
    <property type="entry name" value="TR_MART"/>
    <property type="match status" value="1"/>
</dbReference>
<protein>
    <recommendedName>
        <fullName evidence="6">NAD(P)(+)--arginine ADP-ribosyltransferase</fullName>
        <ecNumber evidence="6">2.4.2.31</ecNumber>
    </recommendedName>
    <alternativeName>
        <fullName evidence="6">Mono(ADP-ribosyl)transferase</fullName>
    </alternativeName>
</protein>
<evidence type="ECO:0000256" key="2">
    <source>
        <dbReference type="ARBA" id="ARBA00022676"/>
    </source>
</evidence>
<organism evidence="7 10">
    <name type="scientific">Rotaria magnacalcarata</name>
    <dbReference type="NCBI Taxonomy" id="392030"/>
    <lineage>
        <taxon>Eukaryota</taxon>
        <taxon>Metazoa</taxon>
        <taxon>Spiralia</taxon>
        <taxon>Gnathifera</taxon>
        <taxon>Rotifera</taxon>
        <taxon>Eurotatoria</taxon>
        <taxon>Bdelloidea</taxon>
        <taxon>Philodinida</taxon>
        <taxon>Philodinidae</taxon>
        <taxon>Rotaria</taxon>
    </lineage>
</organism>
<gene>
    <name evidence="7" type="ORF">KQP761_LOCUS791</name>
    <name evidence="8" type="ORF">MBJ925_LOCUS7121</name>
    <name evidence="9" type="ORF">SMN809_LOCUS7685</name>
</gene>
<keyword evidence="2 6" id="KW-0328">Glycosyltransferase</keyword>
<comment type="caution">
    <text evidence="7">The sequence shown here is derived from an EMBL/GenBank/DDBJ whole genome shotgun (WGS) entry which is preliminary data.</text>
</comment>
<dbReference type="SUPFAM" id="SSF56399">
    <property type="entry name" value="ADP-ribosylation"/>
    <property type="match status" value="1"/>
</dbReference>
<dbReference type="OrthoDB" id="10050198at2759"/>
<evidence type="ECO:0000256" key="3">
    <source>
        <dbReference type="ARBA" id="ARBA00022679"/>
    </source>
</evidence>